<organism evidence="7">
    <name type="scientific">Gibberella zeae</name>
    <name type="common">Wheat head blight fungus</name>
    <name type="synonym">Fusarium graminearum</name>
    <dbReference type="NCBI Taxonomy" id="5518"/>
    <lineage>
        <taxon>Eukaryota</taxon>
        <taxon>Fungi</taxon>
        <taxon>Dikarya</taxon>
        <taxon>Ascomycota</taxon>
        <taxon>Pezizomycotina</taxon>
        <taxon>Sordariomycetes</taxon>
        <taxon>Hypocreomycetidae</taxon>
        <taxon>Hypocreales</taxon>
        <taxon>Nectriaceae</taxon>
        <taxon>Fusarium</taxon>
    </lineage>
</organism>
<protein>
    <recommendedName>
        <fullName evidence="5 6">Ubiquitin-related modifier 1</fullName>
    </recommendedName>
</protein>
<feature type="modified residue" description="1-thioglycine" evidence="5">
    <location>
        <position position="110"/>
    </location>
</feature>
<dbReference type="InterPro" id="IPR015221">
    <property type="entry name" value="Urm1"/>
</dbReference>
<dbReference type="AlphaFoldDB" id="A0A4E9EDZ6"/>
<evidence type="ECO:0000313" key="7">
    <source>
        <dbReference type="EMBL" id="VIO60998.1"/>
    </source>
</evidence>
<keyword evidence="4 5" id="KW-0833">Ubl conjugation pathway</keyword>
<comment type="PTM">
    <text evidence="5">C-terminal thiocarboxylation occurs in 2 steps, it is first acyl-adenylated (-COAMP) via the hesA/moeB/thiF part of UBA4, then thiocarboxylated (-COSH) via the rhodanese domain of UBA4.</text>
</comment>
<proteinExistence type="inferred from homology"/>
<dbReference type="CDD" id="cd01764">
    <property type="entry name" value="Ubl_Urm1"/>
    <property type="match status" value="1"/>
</dbReference>
<dbReference type="HAMAP" id="MF_03048">
    <property type="entry name" value="Urm1"/>
    <property type="match status" value="1"/>
</dbReference>
<dbReference type="InterPro" id="IPR012675">
    <property type="entry name" value="Beta-grasp_dom_sf"/>
</dbReference>
<dbReference type="Gene3D" id="3.10.20.30">
    <property type="match status" value="1"/>
</dbReference>
<dbReference type="GO" id="GO:0032447">
    <property type="term" value="P:protein urmylation"/>
    <property type="evidence" value="ECO:0007669"/>
    <property type="project" value="UniProtKB-UniRule"/>
</dbReference>
<evidence type="ECO:0000256" key="5">
    <source>
        <dbReference type="HAMAP-Rule" id="MF_03048"/>
    </source>
</evidence>
<name>A0A4E9EDZ6_GIBZA</name>
<evidence type="ECO:0000256" key="2">
    <source>
        <dbReference type="ARBA" id="ARBA00022499"/>
    </source>
</evidence>
<accession>A0A4E9EDZ6</accession>
<feature type="cross-link" description="Glycyl lysine isopeptide (Gly-Lys) (interchain with K-? in acceptor proteins)" evidence="5">
    <location>
        <position position="110"/>
    </location>
</feature>
<evidence type="ECO:0000256" key="6">
    <source>
        <dbReference type="RuleBase" id="RU361182"/>
    </source>
</evidence>
<comment type="function">
    <text evidence="5">Acts as a sulfur carrier required for 2-thiolation of mcm(5)S(2)U at tRNA wobble positions of cytosolic tRNA(Lys), tRNA(Glu) and tRNA(Gln). Serves as sulfur donor in tRNA 2-thiolation reaction by being thiocarboxylated (-COSH) at its C-terminus by the MOCS3 homolog UBA4. The sulfur is then transferred to tRNA to form 2-thiolation of mcm(5)S(2)U. Prior mcm(5) tRNA modification by the elongator complex is required for 2-thiolation. Also acts as a ubiquitin-like protein (UBL) that is covalently conjugated via an isopeptide bond to lysine residues of target proteins such as AHP1. The thiocarboxylated form serves as substrate for conjugation and oxidative stress specifically induces the formation of UBL-protein conjugates.</text>
</comment>
<comment type="subcellular location">
    <subcellularLocation>
        <location evidence="5 6">Cytoplasm</location>
    </subcellularLocation>
</comment>
<dbReference type="GO" id="GO:0002098">
    <property type="term" value="P:tRNA wobble uridine modification"/>
    <property type="evidence" value="ECO:0007669"/>
    <property type="project" value="UniProtKB-UniRule"/>
</dbReference>
<evidence type="ECO:0000256" key="3">
    <source>
        <dbReference type="ARBA" id="ARBA00022694"/>
    </source>
</evidence>
<keyword evidence="2 5" id="KW-1017">Isopeptide bond</keyword>
<dbReference type="PANTHER" id="PTHR14986">
    <property type="entry name" value="RURM1 PROTEIN"/>
    <property type="match status" value="1"/>
</dbReference>
<evidence type="ECO:0000256" key="4">
    <source>
        <dbReference type="ARBA" id="ARBA00022786"/>
    </source>
</evidence>
<reference evidence="7" key="1">
    <citation type="submission" date="2019-04" db="EMBL/GenBank/DDBJ databases">
        <authorList>
            <person name="Melise S."/>
            <person name="Noan J."/>
            <person name="Okalmin O."/>
        </authorList>
    </citation>
    <scope>NUCLEOTIDE SEQUENCE</scope>
    <source>
        <strain evidence="7">FN9</strain>
    </source>
</reference>
<dbReference type="SUPFAM" id="SSF54285">
    <property type="entry name" value="MoaD/ThiS"/>
    <property type="match status" value="1"/>
</dbReference>
<dbReference type="EMBL" id="CAAKMV010000149">
    <property type="protein sequence ID" value="VIO60998.1"/>
    <property type="molecule type" value="Genomic_DNA"/>
</dbReference>
<dbReference type="GO" id="GO:0005829">
    <property type="term" value="C:cytosol"/>
    <property type="evidence" value="ECO:0007669"/>
    <property type="project" value="UniProtKB-UniRule"/>
</dbReference>
<evidence type="ECO:0000256" key="1">
    <source>
        <dbReference type="ARBA" id="ARBA00022490"/>
    </source>
</evidence>
<dbReference type="UniPathway" id="UPA00988"/>
<comment type="similarity">
    <text evidence="5 6">Belongs to the URM1 family.</text>
</comment>
<dbReference type="Pfam" id="PF09138">
    <property type="entry name" value="Urm1"/>
    <property type="match status" value="1"/>
</dbReference>
<dbReference type="InterPro" id="IPR016155">
    <property type="entry name" value="Mopterin_synth/thiamin_S_b"/>
</dbReference>
<sequence>MVESASSPMLSIDVEFSGGLEMLFSNKRLHALSIPAVGQDGKPADIAYLINYLCQNVMDDSRKDLFVLDSHLRPGILVLINDADWELEGEEAYEIQSGDNILFVSTLHGGCWDMGTDVDLNMGMDMVGIKCIHSQAHIKNVSGSLQVSTRQDGRL</sequence>
<comment type="pathway">
    <text evidence="5 6">tRNA modification; 5-methoxycarbonylmethyl-2-thiouridine-tRNA biosynthesis.</text>
</comment>
<dbReference type="GO" id="GO:0034227">
    <property type="term" value="P:tRNA thio-modification"/>
    <property type="evidence" value="ECO:0007669"/>
    <property type="project" value="UniProtKB-UniRule"/>
</dbReference>
<keyword evidence="3 5" id="KW-0819">tRNA processing</keyword>
<gene>
    <name evidence="5" type="primary">URM1</name>
    <name evidence="7" type="ORF">FUG_LOCUS421438</name>
</gene>
<keyword evidence="1 5" id="KW-0963">Cytoplasm</keyword>